<feature type="signal peptide" evidence="7">
    <location>
        <begin position="1"/>
        <end position="20"/>
    </location>
</feature>
<evidence type="ECO:0000256" key="3">
    <source>
        <dbReference type="ARBA" id="ARBA00012865"/>
    </source>
</evidence>
<keyword evidence="4 6" id="KW-0378">Hydrolase</keyword>
<feature type="chain" id="PRO_5009917964" description="Beta-lactamase" evidence="7">
    <location>
        <begin position="21"/>
        <end position="302"/>
    </location>
</feature>
<evidence type="ECO:0000256" key="1">
    <source>
        <dbReference type="ARBA" id="ARBA00001526"/>
    </source>
</evidence>
<dbReference type="GO" id="GO:0008800">
    <property type="term" value="F:beta-lactamase activity"/>
    <property type="evidence" value="ECO:0007669"/>
    <property type="project" value="UniProtKB-UniRule"/>
</dbReference>
<dbReference type="InterPro" id="IPR045155">
    <property type="entry name" value="Beta-lactam_cat"/>
</dbReference>
<evidence type="ECO:0000256" key="7">
    <source>
        <dbReference type="SAM" id="SignalP"/>
    </source>
</evidence>
<protein>
    <recommendedName>
        <fullName evidence="3 6">Beta-lactamase</fullName>
        <ecNumber evidence="3 6">3.5.2.6</ecNumber>
    </recommendedName>
</protein>
<dbReference type="EMBL" id="FQZN01000017">
    <property type="protein sequence ID" value="SHJ17218.1"/>
    <property type="molecule type" value="Genomic_DNA"/>
</dbReference>
<dbReference type="Gene3D" id="3.40.710.10">
    <property type="entry name" value="DD-peptidase/beta-lactamase superfamily"/>
    <property type="match status" value="1"/>
</dbReference>
<name>A0A1M6H4V1_9BACE</name>
<dbReference type="GO" id="GO:0030655">
    <property type="term" value="P:beta-lactam antibiotic catabolic process"/>
    <property type="evidence" value="ECO:0007669"/>
    <property type="project" value="InterPro"/>
</dbReference>
<evidence type="ECO:0000256" key="4">
    <source>
        <dbReference type="ARBA" id="ARBA00022801"/>
    </source>
</evidence>
<dbReference type="GO" id="GO:0046677">
    <property type="term" value="P:response to antibiotic"/>
    <property type="evidence" value="ECO:0007669"/>
    <property type="project" value="UniProtKB-UniRule"/>
</dbReference>
<keyword evidence="10" id="KW-1185">Reference proteome</keyword>
<evidence type="ECO:0000313" key="9">
    <source>
        <dbReference type="EMBL" id="SHJ17218.1"/>
    </source>
</evidence>
<dbReference type="PRINTS" id="PR00118">
    <property type="entry name" value="BLACTAMASEA"/>
</dbReference>
<dbReference type="InterPro" id="IPR000871">
    <property type="entry name" value="Beta-lactam_class-A"/>
</dbReference>
<dbReference type="SUPFAM" id="SSF56601">
    <property type="entry name" value="beta-lactamase/transpeptidase-like"/>
    <property type="match status" value="1"/>
</dbReference>
<comment type="similarity">
    <text evidence="2 6">Belongs to the class-A beta-lactamase family.</text>
</comment>
<sequence>MKVSTFLVCMLLTSLFSACNATKRNQQKELEQQIGQVLKDKKATVGVAVLANDTIIALHNNQIHFPLFSVFKFHVALAVLDKMDKGHVSLDSIMEIKAAQMLPNTYSPLRQKFPDRNFGISLGELLKYSISLSDNNACDVLIDYVGGIDKVNSYIKSLGLKDFNLAANEDLMHQDVATQYQNWSTPEAVVRLLNIADKQTLFAAGYKDFLWQILKETSTGTDKLKGQLPPDVIVGHKTGSSDRTPEGVKTADNDAGFIILPDGRKYYITVLVMESQETDRENAAIIARISKIVYDSLNPNIQ</sequence>
<organism evidence="9 10">
    <name type="scientific">Bacteroides stercorirosoris</name>
    <dbReference type="NCBI Taxonomy" id="871324"/>
    <lineage>
        <taxon>Bacteria</taxon>
        <taxon>Pseudomonadati</taxon>
        <taxon>Bacteroidota</taxon>
        <taxon>Bacteroidia</taxon>
        <taxon>Bacteroidales</taxon>
        <taxon>Bacteroidaceae</taxon>
        <taxon>Bacteroides</taxon>
    </lineage>
</organism>
<dbReference type="Proteomes" id="UP000184192">
    <property type="component" value="Unassembled WGS sequence"/>
</dbReference>
<dbReference type="RefSeq" id="WP_025834390.1">
    <property type="nucleotide sequence ID" value="NZ_FQZN01000017.1"/>
</dbReference>
<dbReference type="PROSITE" id="PS51257">
    <property type="entry name" value="PROKAR_LIPOPROTEIN"/>
    <property type="match status" value="1"/>
</dbReference>
<evidence type="ECO:0000313" key="10">
    <source>
        <dbReference type="Proteomes" id="UP000184192"/>
    </source>
</evidence>
<dbReference type="PANTHER" id="PTHR35333:SF3">
    <property type="entry name" value="BETA-LACTAMASE-TYPE TRANSPEPTIDASE FOLD CONTAINING PROTEIN"/>
    <property type="match status" value="1"/>
</dbReference>
<comment type="catalytic activity">
    <reaction evidence="1 6">
        <text>a beta-lactam + H2O = a substituted beta-amino acid</text>
        <dbReference type="Rhea" id="RHEA:20401"/>
        <dbReference type="ChEBI" id="CHEBI:15377"/>
        <dbReference type="ChEBI" id="CHEBI:35627"/>
        <dbReference type="ChEBI" id="CHEBI:140347"/>
        <dbReference type="EC" id="3.5.2.6"/>
    </reaction>
</comment>
<dbReference type="InterPro" id="IPR023650">
    <property type="entry name" value="Beta-lactam_class-A_AS"/>
</dbReference>
<dbReference type="PROSITE" id="PS00146">
    <property type="entry name" value="BETA_LACTAMASE_A"/>
    <property type="match status" value="1"/>
</dbReference>
<dbReference type="GeneID" id="92712898"/>
<dbReference type="InterPro" id="IPR012338">
    <property type="entry name" value="Beta-lactam/transpept-like"/>
</dbReference>
<dbReference type="AlphaFoldDB" id="A0A1M6H4V1"/>
<dbReference type="EC" id="3.5.2.6" evidence="3 6"/>
<reference evidence="10" key="1">
    <citation type="submission" date="2016-11" db="EMBL/GenBank/DDBJ databases">
        <authorList>
            <person name="Varghese N."/>
            <person name="Submissions S."/>
        </authorList>
    </citation>
    <scope>NUCLEOTIDE SEQUENCE [LARGE SCALE GENOMIC DNA]</scope>
    <source>
        <strain evidence="10">DSM 26884</strain>
    </source>
</reference>
<keyword evidence="7" id="KW-0732">Signal</keyword>
<evidence type="ECO:0000259" key="8">
    <source>
        <dbReference type="Pfam" id="PF13354"/>
    </source>
</evidence>
<dbReference type="Pfam" id="PF13354">
    <property type="entry name" value="Beta-lactamase2"/>
    <property type="match status" value="1"/>
</dbReference>
<evidence type="ECO:0000256" key="5">
    <source>
        <dbReference type="ARBA" id="ARBA00023251"/>
    </source>
</evidence>
<evidence type="ECO:0000256" key="6">
    <source>
        <dbReference type="RuleBase" id="RU361140"/>
    </source>
</evidence>
<gene>
    <name evidence="9" type="ORF">SAMN05444350_11745</name>
</gene>
<dbReference type="NCBIfam" id="NF033103">
    <property type="entry name" value="bla_class_A"/>
    <property type="match status" value="1"/>
</dbReference>
<accession>A0A1M6H4V1</accession>
<dbReference type="PANTHER" id="PTHR35333">
    <property type="entry name" value="BETA-LACTAMASE"/>
    <property type="match status" value="1"/>
</dbReference>
<proteinExistence type="inferred from homology"/>
<evidence type="ECO:0000256" key="2">
    <source>
        <dbReference type="ARBA" id="ARBA00009009"/>
    </source>
</evidence>
<feature type="domain" description="Beta-lactamase class A catalytic" evidence="8">
    <location>
        <begin position="57"/>
        <end position="272"/>
    </location>
</feature>
<dbReference type="NCBIfam" id="NF012099">
    <property type="entry name" value="SubclassA2"/>
    <property type="match status" value="1"/>
</dbReference>
<dbReference type="eggNOG" id="COG2367">
    <property type="taxonomic scope" value="Bacteria"/>
</dbReference>
<keyword evidence="5 6" id="KW-0046">Antibiotic resistance</keyword>